<dbReference type="AlphaFoldDB" id="A0A069QIH7"/>
<dbReference type="Proteomes" id="UP000027442">
    <property type="component" value="Unassembled WGS sequence"/>
</dbReference>
<keyword evidence="2" id="KW-1185">Reference proteome</keyword>
<organism evidence="1 2">
    <name type="scientific">Hoylesella loescheii DSM 19665 = JCM 12249 = ATCC 15930</name>
    <dbReference type="NCBI Taxonomy" id="1122985"/>
    <lineage>
        <taxon>Bacteria</taxon>
        <taxon>Pseudomonadati</taxon>
        <taxon>Bacteroidota</taxon>
        <taxon>Bacteroidia</taxon>
        <taxon>Bacteroidales</taxon>
        <taxon>Prevotellaceae</taxon>
        <taxon>Hoylesella</taxon>
    </lineage>
</organism>
<evidence type="ECO:0000313" key="2">
    <source>
        <dbReference type="Proteomes" id="UP000027442"/>
    </source>
</evidence>
<reference evidence="1 2" key="1">
    <citation type="submission" date="2013-08" db="EMBL/GenBank/DDBJ databases">
        <authorList>
            <person name="Weinstock G."/>
            <person name="Sodergren E."/>
            <person name="Wylie T."/>
            <person name="Fulton L."/>
            <person name="Fulton R."/>
            <person name="Fronick C."/>
            <person name="O'Laughlin M."/>
            <person name="Godfrey J."/>
            <person name="Miner T."/>
            <person name="Herter B."/>
            <person name="Appelbaum E."/>
            <person name="Cordes M."/>
            <person name="Lek S."/>
            <person name="Wollam A."/>
            <person name="Pepin K.H."/>
            <person name="Palsikar V.B."/>
            <person name="Mitreva M."/>
            <person name="Wilson R.K."/>
        </authorList>
    </citation>
    <scope>NUCLEOTIDE SEQUENCE [LARGE SCALE GENOMIC DNA]</scope>
    <source>
        <strain evidence="1 2">ATCC 15930</strain>
    </source>
</reference>
<gene>
    <name evidence="1" type="ORF">HMPREF1991_01305</name>
</gene>
<accession>A0A069QIH7</accession>
<dbReference type="PATRIC" id="fig|1122985.7.peg.1352"/>
<dbReference type="EMBL" id="JNGW01000050">
    <property type="protein sequence ID" value="KDR52600.1"/>
    <property type="molecule type" value="Genomic_DNA"/>
</dbReference>
<proteinExistence type="predicted"/>
<evidence type="ECO:0000313" key="1">
    <source>
        <dbReference type="EMBL" id="KDR52600.1"/>
    </source>
</evidence>
<sequence>MAFANCANRFIMTFKTLAKVVFFDELGKWENRTSLVFTTRNARLYFSFLVSRKVRFLVMAMLK</sequence>
<name>A0A069QIH7_HOYLO</name>
<comment type="caution">
    <text evidence="1">The sequence shown here is derived from an EMBL/GenBank/DDBJ whole genome shotgun (WGS) entry which is preliminary data.</text>
</comment>
<protein>
    <submittedName>
        <fullName evidence="1">Uncharacterized protein</fullName>
    </submittedName>
</protein>
<dbReference type="HOGENOM" id="CLU_2882136_0_0_10"/>